<dbReference type="Gene3D" id="3.30.530.20">
    <property type="match status" value="1"/>
</dbReference>
<dbReference type="InterPro" id="IPR023393">
    <property type="entry name" value="START-like_dom_sf"/>
</dbReference>
<evidence type="ECO:0000313" key="2">
    <source>
        <dbReference type="EMBL" id="MBH0781578.1"/>
    </source>
</evidence>
<dbReference type="EMBL" id="JADMLG010000026">
    <property type="protein sequence ID" value="MBH0781578.1"/>
    <property type="molecule type" value="Genomic_DNA"/>
</dbReference>
<protein>
    <submittedName>
        <fullName evidence="2">SRPBCC family protein</fullName>
    </submittedName>
</protein>
<evidence type="ECO:0000313" key="3">
    <source>
        <dbReference type="Proteomes" id="UP000655751"/>
    </source>
</evidence>
<name>A0A931IL83_9NOCA</name>
<dbReference type="InterPro" id="IPR005031">
    <property type="entry name" value="COQ10_START"/>
</dbReference>
<dbReference type="Proteomes" id="UP000655751">
    <property type="component" value="Unassembled WGS sequence"/>
</dbReference>
<keyword evidence="3" id="KW-1185">Reference proteome</keyword>
<evidence type="ECO:0000259" key="1">
    <source>
        <dbReference type="Pfam" id="PF03364"/>
    </source>
</evidence>
<dbReference type="RefSeq" id="WP_196153862.1">
    <property type="nucleotide sequence ID" value="NZ_JADMLG010000026.1"/>
</dbReference>
<dbReference type="Pfam" id="PF03364">
    <property type="entry name" value="Polyketide_cyc"/>
    <property type="match status" value="1"/>
</dbReference>
<accession>A0A931IL83</accession>
<organism evidence="2 3">
    <name type="scientific">Nocardia bovistercoris</name>
    <dbReference type="NCBI Taxonomy" id="2785916"/>
    <lineage>
        <taxon>Bacteria</taxon>
        <taxon>Bacillati</taxon>
        <taxon>Actinomycetota</taxon>
        <taxon>Actinomycetes</taxon>
        <taxon>Mycobacteriales</taxon>
        <taxon>Nocardiaceae</taxon>
        <taxon>Nocardia</taxon>
    </lineage>
</organism>
<gene>
    <name evidence="2" type="ORF">IT779_35435</name>
</gene>
<sequence length="171" mass="19192">MRSLHIELRSETVSADEAFSRISDFERYPGLVDEVRDVTVRTREDGHLVSDWEVFFRNGPLRWSEIDYVQPDRRRIVFEQLSGDFHMFRGAWTVTPVNHGSCVRFEATFDFGIPSLTGILDPIATKVLKEGIAIIVYSLLGGATVIGDPAVEAAVARKVGVTEEPARVLTR</sequence>
<reference evidence="2" key="1">
    <citation type="submission" date="2020-11" db="EMBL/GenBank/DDBJ databases">
        <title>Nocardia NEAU-351.nov., a novel actinomycete isolated from the cow dung.</title>
        <authorList>
            <person name="Zhang X."/>
        </authorList>
    </citation>
    <scope>NUCLEOTIDE SEQUENCE</scope>
    <source>
        <strain evidence="2">NEAU-351</strain>
    </source>
</reference>
<proteinExistence type="predicted"/>
<dbReference type="SUPFAM" id="SSF55961">
    <property type="entry name" value="Bet v1-like"/>
    <property type="match status" value="1"/>
</dbReference>
<dbReference type="AlphaFoldDB" id="A0A931IL83"/>
<feature type="domain" description="Coenzyme Q-binding protein COQ10 START" evidence="1">
    <location>
        <begin position="13"/>
        <end position="130"/>
    </location>
</feature>
<comment type="caution">
    <text evidence="2">The sequence shown here is derived from an EMBL/GenBank/DDBJ whole genome shotgun (WGS) entry which is preliminary data.</text>
</comment>